<sequence>MNRSSFIDRIERILLELLCYRLSDFGEYRFGD</sequence>
<accession>A0A8S5L5X7</accession>
<proteinExistence type="predicted"/>
<name>A0A8S5L5X7_9VIRU</name>
<evidence type="ECO:0000313" key="1">
    <source>
        <dbReference type="EMBL" id="DAD57309.1"/>
    </source>
</evidence>
<organism evidence="1">
    <name type="scientific">MELD virus sp</name>
    <dbReference type="NCBI Taxonomy" id="2834287"/>
    <lineage>
        <taxon>Viruses</taxon>
    </lineage>
</organism>
<protein>
    <submittedName>
        <fullName evidence="1">Uncharacterized protein</fullName>
    </submittedName>
</protein>
<reference evidence="1" key="1">
    <citation type="journal article" date="2021" name="Proc. Natl. Acad. Sci. U.S.A.">
        <title>A Catalog of Tens of Thousands of Viruses from Human Metagenomes Reveals Hidden Associations with Chronic Diseases.</title>
        <authorList>
            <person name="Tisza M.J."/>
            <person name="Buck C.B."/>
        </authorList>
    </citation>
    <scope>NUCLEOTIDE SEQUENCE</scope>
    <source>
        <strain evidence="1">CtWXX4</strain>
    </source>
</reference>
<dbReference type="EMBL" id="BK059146">
    <property type="protein sequence ID" value="DAD57309.1"/>
    <property type="molecule type" value="Genomic_DNA"/>
</dbReference>